<dbReference type="OrthoDB" id="9801699at2"/>
<reference evidence="7 8" key="1">
    <citation type="submission" date="2018-02" db="EMBL/GenBank/DDBJ databases">
        <title>Subsurface microbial communities from deep shales in Ohio and West Virginia, USA.</title>
        <authorList>
            <person name="Wrighton K."/>
        </authorList>
    </citation>
    <scope>NUCLEOTIDE SEQUENCE [LARGE SCALE GENOMIC DNA]</scope>
    <source>
        <strain evidence="7 8">OWC-G53F</strain>
    </source>
</reference>
<evidence type="ECO:0000256" key="4">
    <source>
        <dbReference type="ARBA" id="ARBA00023002"/>
    </source>
</evidence>
<evidence type="ECO:0000313" key="7">
    <source>
        <dbReference type="EMBL" id="PPK71588.1"/>
    </source>
</evidence>
<dbReference type="PANTHER" id="PTHR43104:SF2">
    <property type="entry name" value="L-2-HYDROXYGLUTARATE DEHYDROGENASE, MITOCHONDRIAL"/>
    <property type="match status" value="1"/>
</dbReference>
<accession>A0A2S6H274</accession>
<keyword evidence="2" id="KW-0285">Flavoprotein</keyword>
<comment type="similarity">
    <text evidence="5">Belongs to the L2HGDH family.</text>
</comment>
<protein>
    <submittedName>
        <fullName evidence="7">L-2-hydroxyglutarate oxidase LhgO</fullName>
    </submittedName>
</protein>
<evidence type="ECO:0000259" key="6">
    <source>
        <dbReference type="Pfam" id="PF01266"/>
    </source>
</evidence>
<dbReference type="SUPFAM" id="SSF51905">
    <property type="entry name" value="FAD/NAD(P)-binding domain"/>
    <property type="match status" value="1"/>
</dbReference>
<keyword evidence="4" id="KW-0560">Oxidoreductase</keyword>
<dbReference type="EMBL" id="PTIY01000007">
    <property type="protein sequence ID" value="PPK71588.1"/>
    <property type="molecule type" value="Genomic_DNA"/>
</dbReference>
<dbReference type="Gene3D" id="3.30.9.10">
    <property type="entry name" value="D-Amino Acid Oxidase, subunit A, domain 2"/>
    <property type="match status" value="1"/>
</dbReference>
<evidence type="ECO:0000256" key="1">
    <source>
        <dbReference type="ARBA" id="ARBA00001974"/>
    </source>
</evidence>
<dbReference type="GO" id="GO:0047545">
    <property type="term" value="F:(S)-2-hydroxyglutarate dehydrogenase activity"/>
    <property type="evidence" value="ECO:0007669"/>
    <property type="project" value="TreeGrafter"/>
</dbReference>
<feature type="domain" description="FAD dependent oxidoreductase" evidence="6">
    <location>
        <begin position="6"/>
        <end position="396"/>
    </location>
</feature>
<keyword evidence="8" id="KW-1185">Reference proteome</keyword>
<dbReference type="PANTHER" id="PTHR43104">
    <property type="entry name" value="L-2-HYDROXYGLUTARATE DEHYDROGENASE, MITOCHONDRIAL"/>
    <property type="match status" value="1"/>
</dbReference>
<dbReference type="Gene3D" id="3.50.50.60">
    <property type="entry name" value="FAD/NAD(P)-binding domain"/>
    <property type="match status" value="1"/>
</dbReference>
<organism evidence="7 8">
    <name type="scientific">Methylobacter tundripaludum</name>
    <dbReference type="NCBI Taxonomy" id="173365"/>
    <lineage>
        <taxon>Bacteria</taxon>
        <taxon>Pseudomonadati</taxon>
        <taxon>Pseudomonadota</taxon>
        <taxon>Gammaproteobacteria</taxon>
        <taxon>Methylococcales</taxon>
        <taxon>Methylococcaceae</taxon>
        <taxon>Methylobacter</taxon>
    </lineage>
</organism>
<evidence type="ECO:0000313" key="8">
    <source>
        <dbReference type="Proteomes" id="UP000238071"/>
    </source>
</evidence>
<dbReference type="AlphaFoldDB" id="A0A2S6H274"/>
<dbReference type="NCBIfam" id="NF008726">
    <property type="entry name" value="PRK11728.1"/>
    <property type="match status" value="1"/>
</dbReference>
<comment type="cofactor">
    <cofactor evidence="1">
        <name>FAD</name>
        <dbReference type="ChEBI" id="CHEBI:57692"/>
    </cofactor>
</comment>
<evidence type="ECO:0000256" key="2">
    <source>
        <dbReference type="ARBA" id="ARBA00022630"/>
    </source>
</evidence>
<dbReference type="GO" id="GO:0005737">
    <property type="term" value="C:cytoplasm"/>
    <property type="evidence" value="ECO:0007669"/>
    <property type="project" value="TreeGrafter"/>
</dbReference>
<dbReference type="InterPro" id="IPR006076">
    <property type="entry name" value="FAD-dep_OxRdtase"/>
</dbReference>
<comment type="caution">
    <text evidence="7">The sequence shown here is derived from an EMBL/GenBank/DDBJ whole genome shotgun (WGS) entry which is preliminary data.</text>
</comment>
<evidence type="ECO:0000256" key="5">
    <source>
        <dbReference type="ARBA" id="ARBA00037941"/>
    </source>
</evidence>
<keyword evidence="3" id="KW-0274">FAD</keyword>
<dbReference type="Pfam" id="PF01266">
    <property type="entry name" value="DAO"/>
    <property type="match status" value="1"/>
</dbReference>
<dbReference type="RefSeq" id="WP_104423854.1">
    <property type="nucleotide sequence ID" value="NZ_PTIY01000007.1"/>
</dbReference>
<name>A0A2S6H274_9GAMM</name>
<proteinExistence type="inferred from homology"/>
<evidence type="ECO:0000256" key="3">
    <source>
        <dbReference type="ARBA" id="ARBA00022827"/>
    </source>
</evidence>
<dbReference type="Proteomes" id="UP000238071">
    <property type="component" value="Unassembled WGS sequence"/>
</dbReference>
<sequence>MKESVDYLIVGGGIVGLTVARELRKRHPTASIALLEKEAVLGKHASGRNSGVLHSGIYYDSGTLKAKVCAEGARRMKAFAAEHGINCQHSGKVIVATSEQDIPVIERLLKNARENGIRAERLDEQGIHQIEPHAGVYQQGIHCPDTAVIDSKAVISKLQELLINDGVKIFFNAPVSSINTDVSKVITPIGEFGYKYLFNCAGASADKVAKFFGLGLDYALLPFKGIYFKLRPERAHLVHANIYPVPDVNQPFLGVHLTRVASGDVYAGPTAIPALGRENYGILQGAQLGESLRVGLEVSKMYLANHQNFRQLVHTELGKYRKKNFFAAVRKLMPELTYDDLISSDKVGIRPQLINVREKRLEMDYVIEKSSDSLHVLNAISPAFTSSLAFAEWIVDQSEIV</sequence>
<gene>
    <name evidence="7" type="ORF">B0F88_107112</name>
</gene>
<dbReference type="InterPro" id="IPR036188">
    <property type="entry name" value="FAD/NAD-bd_sf"/>
</dbReference>